<evidence type="ECO:0000256" key="3">
    <source>
        <dbReference type="ARBA" id="ARBA00022801"/>
    </source>
</evidence>
<dbReference type="Pfam" id="PF13086">
    <property type="entry name" value="AAA_11"/>
    <property type="match status" value="2"/>
</dbReference>
<dbReference type="Proteomes" id="UP000011185">
    <property type="component" value="Unassembled WGS sequence"/>
</dbReference>
<dbReference type="GO" id="GO:0006369">
    <property type="term" value="P:termination of RNA polymerase II transcription"/>
    <property type="evidence" value="ECO:0007669"/>
    <property type="project" value="TreeGrafter"/>
</dbReference>
<dbReference type="OMA" id="EHAHIAG"/>
<evidence type="ECO:0000313" key="9">
    <source>
        <dbReference type="Proteomes" id="UP000011185"/>
    </source>
</evidence>
<evidence type="ECO:0000256" key="4">
    <source>
        <dbReference type="ARBA" id="ARBA00022806"/>
    </source>
</evidence>
<keyword evidence="2" id="KW-0547">Nucleotide-binding</keyword>
<dbReference type="Pfam" id="PF13087">
    <property type="entry name" value="AAA_12"/>
    <property type="match status" value="1"/>
</dbReference>
<dbReference type="GO" id="GO:0005694">
    <property type="term" value="C:chromosome"/>
    <property type="evidence" value="ECO:0007669"/>
    <property type="project" value="UniProtKB-ARBA"/>
</dbReference>
<feature type="domain" description="DNA2/NAM7 helicase-like C-terminal" evidence="7">
    <location>
        <begin position="306"/>
        <end position="492"/>
    </location>
</feature>
<evidence type="ECO:0000259" key="6">
    <source>
        <dbReference type="Pfam" id="PF13086"/>
    </source>
</evidence>
<feature type="domain" description="DNA2/NAM7 helicase helicase" evidence="6">
    <location>
        <begin position="226"/>
        <end position="302"/>
    </location>
</feature>
<keyword evidence="8" id="KW-0255">Endonuclease</keyword>
<dbReference type="EMBL" id="JH994023">
    <property type="protein sequence ID" value="ELQ74785.1"/>
    <property type="molecule type" value="Genomic_DNA"/>
</dbReference>
<protein>
    <submittedName>
        <fullName evidence="8">tRNA-splicing endonuclease positive effector (SEN1)</fullName>
        <ecNumber evidence="8">3.6.4.13</ecNumber>
    </submittedName>
</protein>
<dbReference type="GO" id="GO:0003724">
    <property type="term" value="F:RNA helicase activity"/>
    <property type="evidence" value="ECO:0007669"/>
    <property type="project" value="UniProtKB-EC"/>
</dbReference>
<evidence type="ECO:0000256" key="2">
    <source>
        <dbReference type="ARBA" id="ARBA00022741"/>
    </source>
</evidence>
<dbReference type="InterPro" id="IPR041679">
    <property type="entry name" value="DNA2/NAM7-like_C"/>
</dbReference>
<dbReference type="PANTHER" id="PTHR10887:SF495">
    <property type="entry name" value="HELICASE SENATAXIN ISOFORM X1-RELATED"/>
    <property type="match status" value="1"/>
</dbReference>
<dbReference type="CDD" id="cd18042">
    <property type="entry name" value="DEXXQc_SETX"/>
    <property type="match status" value="1"/>
</dbReference>
<proteinExistence type="inferred from homology"/>
<dbReference type="OrthoDB" id="6513042at2759"/>
<keyword evidence="3 8" id="KW-0378">Hydrolase</keyword>
<dbReference type="InterPro" id="IPR041677">
    <property type="entry name" value="DNA2/NAM7_AAA_11"/>
</dbReference>
<dbReference type="EC" id="3.6.4.13" evidence="8"/>
<keyword evidence="8" id="KW-0540">Nuclease</keyword>
<reference evidence="8 9" key="1">
    <citation type="journal article" date="2012" name="PLoS Pathog.">
        <title>The genome of the obligate intracellular parasite Trachipleistophora hominis: new insights into microsporidian genome dynamics and reductive evolution.</title>
        <authorList>
            <person name="Heinz E."/>
            <person name="Williams T.A."/>
            <person name="Nakjang S."/>
            <person name="Noel C.J."/>
            <person name="Swan D.C."/>
            <person name="Goldberg A.V."/>
            <person name="Harris S.R."/>
            <person name="Weinmaier T."/>
            <person name="Markert S."/>
            <person name="Becher D."/>
            <person name="Bernhardt J."/>
            <person name="Dagan T."/>
            <person name="Hacker C."/>
            <person name="Lucocq J.M."/>
            <person name="Schweder T."/>
            <person name="Rattei T."/>
            <person name="Hall N."/>
            <person name="Hirt R.P."/>
            <person name="Embley T.M."/>
        </authorList>
    </citation>
    <scope>NUCLEOTIDE SEQUENCE [LARGE SCALE GENOMIC DNA]</scope>
</reference>
<dbReference type="GO" id="GO:0001147">
    <property type="term" value="F:transcription termination site sequence-specific DNA binding"/>
    <property type="evidence" value="ECO:0007669"/>
    <property type="project" value="TreeGrafter"/>
</dbReference>
<accession>L7JU07</accession>
<dbReference type="GO" id="GO:0005524">
    <property type="term" value="F:ATP binding"/>
    <property type="evidence" value="ECO:0007669"/>
    <property type="project" value="UniProtKB-KW"/>
</dbReference>
<dbReference type="CDD" id="cd18808">
    <property type="entry name" value="SF1_C_Upf1"/>
    <property type="match status" value="1"/>
</dbReference>
<dbReference type="SUPFAM" id="SSF52540">
    <property type="entry name" value="P-loop containing nucleoside triphosphate hydrolases"/>
    <property type="match status" value="1"/>
</dbReference>
<name>L7JU07_TRAHO</name>
<dbReference type="STRING" id="72359.L7JU07"/>
<organism evidence="8 9">
    <name type="scientific">Trachipleistophora hominis</name>
    <name type="common">Microsporidian parasite</name>
    <dbReference type="NCBI Taxonomy" id="72359"/>
    <lineage>
        <taxon>Eukaryota</taxon>
        <taxon>Fungi</taxon>
        <taxon>Fungi incertae sedis</taxon>
        <taxon>Microsporidia</taxon>
        <taxon>Pleistophoridae</taxon>
        <taxon>Trachipleistophora</taxon>
    </lineage>
</organism>
<evidence type="ECO:0000313" key="8">
    <source>
        <dbReference type="EMBL" id="ELQ74785.1"/>
    </source>
</evidence>
<dbReference type="GO" id="GO:0016787">
    <property type="term" value="F:hydrolase activity"/>
    <property type="evidence" value="ECO:0007669"/>
    <property type="project" value="UniProtKB-KW"/>
</dbReference>
<dbReference type="InParanoid" id="L7JU07"/>
<keyword evidence="5" id="KW-0067">ATP-binding</keyword>
<gene>
    <name evidence="8" type="ORF">THOM_2262</name>
</gene>
<evidence type="ECO:0000256" key="5">
    <source>
        <dbReference type="ARBA" id="ARBA00022840"/>
    </source>
</evidence>
<dbReference type="GO" id="GO:0016604">
    <property type="term" value="C:nuclear body"/>
    <property type="evidence" value="ECO:0007669"/>
    <property type="project" value="TreeGrafter"/>
</dbReference>
<dbReference type="Gene3D" id="3.40.50.300">
    <property type="entry name" value="P-loop containing nucleotide triphosphate hydrolases"/>
    <property type="match status" value="2"/>
</dbReference>
<feature type="domain" description="DNA2/NAM7 helicase helicase" evidence="6">
    <location>
        <begin position="87"/>
        <end position="217"/>
    </location>
</feature>
<feature type="non-terminal residue" evidence="8">
    <location>
        <position position="1"/>
    </location>
</feature>
<sequence length="525" mass="59613">VVDSKQGSESCVTVRTRSSIKKPKLHGVLVYYDVCCFSSFFREYVALYKLQHFPCLPSVLASDNVKITPLVGDASLVENVILRIHGLNGSQQIAIKNVYTSAAFFSLIHGPPGTGKTKMIVSLIESLFSAPIISALKSKMFITNREPRILICAPSNAAVDELAKRINDLRMKGREEEKLRVLRIGVQNNIDDNLKMLTLDCIIEKELEERKNRAGLTNFEVTNSERTKRKFELLKRSNVVCATLSSSAKELIKVANIDFDILVIDEACQSVETSTLIPLKFNPTKVVLVGDPKQLPPTVISNCKPYEQSLFVRLQKTYQSVLLNVQYRMHPTIVEFPNQYFYDKRLQTHKSVKKRENPYQNVVPPISFIQVNGEERTDSYFSFYNVAEARYIGNIISELMKNVKNYDLSNKIGIITPYKAQMKKIKEVLLGIRKDILDFVCVNTVDGFQGQEKDVILISTVKSKNIGFLSDLRRINVSITRAKHSLIIIGNTKVLSTSNAWKSMLSHYRKKNLVFNHYKSIFIKK</sequence>
<dbReference type="GO" id="GO:0004519">
    <property type="term" value="F:endonuclease activity"/>
    <property type="evidence" value="ECO:0007669"/>
    <property type="project" value="UniProtKB-KW"/>
</dbReference>
<dbReference type="HOGENOM" id="CLU_553905_0_0_1"/>
<comment type="similarity">
    <text evidence="1">Belongs to the DNA2/NAM7 helicase family.</text>
</comment>
<dbReference type="PANTHER" id="PTHR10887">
    <property type="entry name" value="DNA2/NAM7 HELICASE FAMILY"/>
    <property type="match status" value="1"/>
</dbReference>
<dbReference type="FunFam" id="3.40.50.300:FF:000326">
    <property type="entry name" value="P-loop containing nucleoside triphosphate hydrolase"/>
    <property type="match status" value="1"/>
</dbReference>
<dbReference type="InterPro" id="IPR047187">
    <property type="entry name" value="SF1_C_Upf1"/>
</dbReference>
<dbReference type="InterPro" id="IPR027417">
    <property type="entry name" value="P-loop_NTPase"/>
</dbReference>
<dbReference type="VEuPathDB" id="MicrosporidiaDB:THOM_2262"/>
<dbReference type="FunCoup" id="L7JU07">
    <property type="interactions" value="298"/>
</dbReference>
<keyword evidence="4" id="KW-0347">Helicase</keyword>
<evidence type="ECO:0000259" key="7">
    <source>
        <dbReference type="Pfam" id="PF13087"/>
    </source>
</evidence>
<dbReference type="AlphaFoldDB" id="L7JU07"/>
<evidence type="ECO:0000256" key="1">
    <source>
        <dbReference type="ARBA" id="ARBA00007913"/>
    </source>
</evidence>
<dbReference type="InterPro" id="IPR045055">
    <property type="entry name" value="DNA2/NAM7-like"/>
</dbReference>
<keyword evidence="9" id="KW-1185">Reference proteome</keyword>